<comment type="subcellular location">
    <subcellularLocation>
        <location evidence="1">Membrane</location>
        <topology evidence="1">Multi-pass membrane protein</topology>
    </subcellularLocation>
</comment>
<name>A0A815Q374_ADIRI</name>
<dbReference type="Pfam" id="PF19055">
    <property type="entry name" value="ABC2_membrane_7"/>
    <property type="match status" value="1"/>
</dbReference>
<dbReference type="InterPro" id="IPR003439">
    <property type="entry name" value="ABC_transporter-like_ATP-bd"/>
</dbReference>
<feature type="transmembrane region" description="Helical" evidence="9">
    <location>
        <begin position="276"/>
        <end position="298"/>
    </location>
</feature>
<feature type="transmembrane region" description="Helical" evidence="9">
    <location>
        <begin position="870"/>
        <end position="891"/>
    </location>
</feature>
<comment type="similarity">
    <text evidence="2">Belongs to the ABC transporter superfamily. ABCG family. Eye pigment precursor importer (TC 3.A.1.204) subfamily.</text>
</comment>
<dbReference type="Gene3D" id="3.40.50.300">
    <property type="entry name" value="P-loop containing nucleotide triphosphate hydrolases"/>
    <property type="match status" value="1"/>
</dbReference>
<keyword evidence="4 9" id="KW-0812">Transmembrane</keyword>
<dbReference type="PANTHER" id="PTHR48041:SF91">
    <property type="entry name" value="ABC TRANSPORTER G FAMILY MEMBER 28"/>
    <property type="match status" value="1"/>
</dbReference>
<protein>
    <recommendedName>
        <fullName evidence="10">ABC transporter domain-containing protein</fullName>
    </recommendedName>
</protein>
<dbReference type="GO" id="GO:0016020">
    <property type="term" value="C:membrane"/>
    <property type="evidence" value="ECO:0007669"/>
    <property type="project" value="UniProtKB-SubCell"/>
</dbReference>
<dbReference type="GO" id="GO:0016887">
    <property type="term" value="F:ATP hydrolysis activity"/>
    <property type="evidence" value="ECO:0007669"/>
    <property type="project" value="InterPro"/>
</dbReference>
<dbReference type="InterPro" id="IPR017871">
    <property type="entry name" value="ABC_transporter-like_CS"/>
</dbReference>
<dbReference type="GO" id="GO:0140359">
    <property type="term" value="F:ABC-type transporter activity"/>
    <property type="evidence" value="ECO:0007669"/>
    <property type="project" value="InterPro"/>
</dbReference>
<dbReference type="SUPFAM" id="SSF52540">
    <property type="entry name" value="P-loop containing nucleoside triphosphate hydrolases"/>
    <property type="match status" value="1"/>
</dbReference>
<feature type="domain" description="ABC transporter" evidence="10">
    <location>
        <begin position="341"/>
        <end position="579"/>
    </location>
</feature>
<dbReference type="InterPro" id="IPR043926">
    <property type="entry name" value="ABCG_dom"/>
</dbReference>
<organism evidence="11 12">
    <name type="scientific">Adineta ricciae</name>
    <name type="common">Rotifer</name>
    <dbReference type="NCBI Taxonomy" id="249248"/>
    <lineage>
        <taxon>Eukaryota</taxon>
        <taxon>Metazoa</taxon>
        <taxon>Spiralia</taxon>
        <taxon>Gnathifera</taxon>
        <taxon>Rotifera</taxon>
        <taxon>Eurotatoria</taxon>
        <taxon>Bdelloidea</taxon>
        <taxon>Adinetida</taxon>
        <taxon>Adinetidae</taxon>
        <taxon>Adineta</taxon>
    </lineage>
</organism>
<dbReference type="SMART" id="SM00382">
    <property type="entry name" value="AAA"/>
    <property type="match status" value="1"/>
</dbReference>
<dbReference type="OrthoDB" id="66620at2759"/>
<dbReference type="AlphaFoldDB" id="A0A815Q374"/>
<evidence type="ECO:0000313" key="11">
    <source>
        <dbReference type="EMBL" id="CAF1456950.1"/>
    </source>
</evidence>
<gene>
    <name evidence="11" type="ORF">EDS130_LOCUS39896</name>
</gene>
<keyword evidence="5" id="KW-0547">Nucleotide-binding</keyword>
<evidence type="ECO:0000256" key="8">
    <source>
        <dbReference type="ARBA" id="ARBA00023136"/>
    </source>
</evidence>
<dbReference type="Pfam" id="PF00005">
    <property type="entry name" value="ABC_tran"/>
    <property type="match status" value="1"/>
</dbReference>
<evidence type="ECO:0000256" key="1">
    <source>
        <dbReference type="ARBA" id="ARBA00004141"/>
    </source>
</evidence>
<evidence type="ECO:0000256" key="4">
    <source>
        <dbReference type="ARBA" id="ARBA00022692"/>
    </source>
</evidence>
<evidence type="ECO:0000256" key="6">
    <source>
        <dbReference type="ARBA" id="ARBA00022840"/>
    </source>
</evidence>
<feature type="transmembrane region" description="Helical" evidence="9">
    <location>
        <begin position="12"/>
        <end position="32"/>
    </location>
</feature>
<evidence type="ECO:0000256" key="5">
    <source>
        <dbReference type="ARBA" id="ARBA00022741"/>
    </source>
</evidence>
<dbReference type="PROSITE" id="PS00211">
    <property type="entry name" value="ABC_TRANSPORTER_1"/>
    <property type="match status" value="1"/>
</dbReference>
<dbReference type="PROSITE" id="PS50893">
    <property type="entry name" value="ABC_TRANSPORTER_2"/>
    <property type="match status" value="1"/>
</dbReference>
<dbReference type="InterPro" id="IPR050352">
    <property type="entry name" value="ABCG_transporters"/>
</dbReference>
<keyword evidence="7 9" id="KW-1133">Transmembrane helix</keyword>
<evidence type="ECO:0000256" key="7">
    <source>
        <dbReference type="ARBA" id="ARBA00022989"/>
    </source>
</evidence>
<dbReference type="Proteomes" id="UP000663852">
    <property type="component" value="Unassembled WGS sequence"/>
</dbReference>
<reference evidence="11" key="1">
    <citation type="submission" date="2021-02" db="EMBL/GenBank/DDBJ databases">
        <authorList>
            <person name="Nowell W R."/>
        </authorList>
    </citation>
    <scope>NUCLEOTIDE SEQUENCE</scope>
</reference>
<keyword evidence="6" id="KW-0067">ATP-binding</keyword>
<accession>A0A815Q374</accession>
<evidence type="ECO:0000256" key="2">
    <source>
        <dbReference type="ARBA" id="ARBA00005814"/>
    </source>
</evidence>
<evidence type="ECO:0000259" key="10">
    <source>
        <dbReference type="PROSITE" id="PS50893"/>
    </source>
</evidence>
<sequence length="944" mass="107272">MGVERDLPRILWLFYIGVSLMTLVSNVQSYSINETVRSSPSTPTYCNGSCITNVLTCEIKANFCYIEGECYEANQARLNDSLSCLQCQPNIDQRNWRFNKDCSAGEKCVNPMFLASNVCPPEIIQAFYMKPTDATFTFYNFEACSRDRSRCQEGFFISTNDSKTYACCPGYFCPEGQTCMIPCRKGGYCPGELSASNGTCRTPVNCPENRPKQYGAFGCGGSYFEGFCPNGTYCPSSAQSIRCKNGSEFCPTGVAKPLSCPTAFVCLDGRARRTRVITSVLISVVVIIIALAICVKVYEWMTLGKQWFGKHKLNDPPGVSDYFRKAMQSDNSPQKYIELHIHLDKARLRNVTRFDPERNEGFTGRIAAGKITALMGGSGCGKSSLLETIHGRRQLRKDGSITFADHQPLSNILTDYIGYVPQADIMHNDLTVFETVYYSARARRLNESKQILVNDVCFVLSKLGLGSMHNNFTKTLSGGQRKRVNVAIEIVACPKVILLDEPTSGLDTSSCDDLFDLLQLIKFSAAGPVTIITVIHQPSFELFQKIDQVFFLTPLCCLAYQGPRPNAKDYLKQKLFRDQQSIPPTRHNDCDTCFMMLTNARDHVENHRIPDQRTSQSLTTYSWLQRFWYPFFYVLCRSTRQIYVRGIVAEAAYMFAYFLLGTCVGFLFENKFQATCDMTKLTTIYFLITLSFGILTCISSQRLFGVEITDQTFERESRNYYHPFQYWLAKSLVDIFRMVIYPLLFLSMLYIEIVPRGSFSFYFFVMVLCSFVCSGIGQLVSVIFDRTEYAYLAGTIFALLSCLLSGFSPTKDELKQGGFIVFCSFSRHVQSLLFRHESKLYLEASEFEDHIWGTSVEGIHKNFDFNNGEYPRLCMIFIGFLLRALTFAFLYGKSEYRSKARFYVTNLLPNLKSLLTCESRRDRPFKQQANTHELSIRNMDESSF</sequence>
<comment type="caution">
    <text evidence="11">The sequence shown here is derived from an EMBL/GenBank/DDBJ whole genome shotgun (WGS) entry which is preliminary data.</text>
</comment>
<keyword evidence="3" id="KW-0813">Transport</keyword>
<dbReference type="InterPro" id="IPR003593">
    <property type="entry name" value="AAA+_ATPase"/>
</dbReference>
<evidence type="ECO:0000256" key="9">
    <source>
        <dbReference type="SAM" id="Phobius"/>
    </source>
</evidence>
<feature type="transmembrane region" description="Helical" evidence="9">
    <location>
        <begin position="647"/>
        <end position="668"/>
    </location>
</feature>
<dbReference type="InterPro" id="IPR027417">
    <property type="entry name" value="P-loop_NTPase"/>
</dbReference>
<dbReference type="GO" id="GO:0005524">
    <property type="term" value="F:ATP binding"/>
    <property type="evidence" value="ECO:0007669"/>
    <property type="project" value="UniProtKB-KW"/>
</dbReference>
<feature type="transmembrane region" description="Helical" evidence="9">
    <location>
        <begin position="735"/>
        <end position="753"/>
    </location>
</feature>
<evidence type="ECO:0000256" key="3">
    <source>
        <dbReference type="ARBA" id="ARBA00022448"/>
    </source>
</evidence>
<proteinExistence type="inferred from homology"/>
<feature type="transmembrane region" description="Helical" evidence="9">
    <location>
        <begin position="680"/>
        <end position="698"/>
    </location>
</feature>
<feature type="transmembrane region" description="Helical" evidence="9">
    <location>
        <begin position="759"/>
        <end position="782"/>
    </location>
</feature>
<keyword evidence="8 9" id="KW-0472">Membrane</keyword>
<dbReference type="PANTHER" id="PTHR48041">
    <property type="entry name" value="ABC TRANSPORTER G FAMILY MEMBER 28"/>
    <property type="match status" value="1"/>
</dbReference>
<dbReference type="EMBL" id="CAJNOJ010000462">
    <property type="protein sequence ID" value="CAF1456950.1"/>
    <property type="molecule type" value="Genomic_DNA"/>
</dbReference>
<evidence type="ECO:0000313" key="12">
    <source>
        <dbReference type="Proteomes" id="UP000663852"/>
    </source>
</evidence>